<dbReference type="Pfam" id="PF10986">
    <property type="entry name" value="ZrgA"/>
    <property type="match status" value="1"/>
</dbReference>
<reference evidence="3 4" key="1">
    <citation type="submission" date="2022-10" db="EMBL/GenBank/DDBJ databases">
        <title>High-quality genome sequences of two octocoral-associated bacteria, Endozoicomonas euniceicola EF212 and Endozoicomonas gorgoniicola PS125.</title>
        <authorList>
            <person name="Chiou Y.-J."/>
            <person name="Chen Y.-H."/>
        </authorList>
    </citation>
    <scope>NUCLEOTIDE SEQUENCE [LARGE SCALE GENOMIC DNA]</scope>
    <source>
        <strain evidence="3 4">PS125</strain>
    </source>
</reference>
<keyword evidence="2" id="KW-0732">Signal</keyword>
<feature type="compositionally biased region" description="Basic and acidic residues" evidence="1">
    <location>
        <begin position="140"/>
        <end position="157"/>
    </location>
</feature>
<dbReference type="InterPro" id="IPR021253">
    <property type="entry name" value="ZrgA-like"/>
</dbReference>
<feature type="region of interest" description="Disordered" evidence="1">
    <location>
        <begin position="139"/>
        <end position="182"/>
    </location>
</feature>
<feature type="region of interest" description="Disordered" evidence="1">
    <location>
        <begin position="23"/>
        <end position="68"/>
    </location>
</feature>
<feature type="compositionally biased region" description="Basic and acidic residues" evidence="1">
    <location>
        <begin position="26"/>
        <end position="42"/>
    </location>
</feature>
<keyword evidence="4" id="KW-1185">Reference proteome</keyword>
<feature type="signal peptide" evidence="2">
    <location>
        <begin position="1"/>
        <end position="23"/>
    </location>
</feature>
<feature type="compositionally biased region" description="Basic residues" evidence="1">
    <location>
        <begin position="43"/>
        <end position="54"/>
    </location>
</feature>
<dbReference type="Proteomes" id="UP001209854">
    <property type="component" value="Unassembled WGS sequence"/>
</dbReference>
<dbReference type="EMBL" id="JAPFCC010000001">
    <property type="protein sequence ID" value="MCW7554378.1"/>
    <property type="molecule type" value="Genomic_DNA"/>
</dbReference>
<evidence type="ECO:0000313" key="3">
    <source>
        <dbReference type="EMBL" id="MCW7554378.1"/>
    </source>
</evidence>
<accession>A0ABT3MYB8</accession>
<protein>
    <submittedName>
        <fullName evidence="3">DUF2796 domain-containing protein</fullName>
    </submittedName>
</protein>
<name>A0ABT3MYB8_9GAMM</name>
<gene>
    <name evidence="3" type="ORF">NX722_17480</name>
</gene>
<evidence type="ECO:0000256" key="1">
    <source>
        <dbReference type="SAM" id="MobiDB-lite"/>
    </source>
</evidence>
<dbReference type="RefSeq" id="WP_262564126.1">
    <property type="nucleotide sequence ID" value="NZ_JAPFCC010000001.1"/>
</dbReference>
<evidence type="ECO:0000256" key="2">
    <source>
        <dbReference type="SAM" id="SignalP"/>
    </source>
</evidence>
<sequence length="246" mass="27761">MRFPIRMVAVAACTLGVSGAVMAHSHHQDSHHQDSHHQDSHHQNSHHHDNHHHGDHHDHGNVRHAGAHVHGQGELNFATEGSELHMELMVPAHDILGFETITTHAQKKQLNDALAILKSEAIWSLSDAAQCQLISAHASPTKEVHVKEEHDHGDDHKDHKHHSDHKNGHDHDHDHDHDCDHDHDHDGHMDISASYVFQCKQVNQLNQLSTTLFEAFPRSERIRVQGFTQSGQLSETMTPAQPQVRF</sequence>
<organism evidence="3 4">
    <name type="scientific">Endozoicomonas gorgoniicola</name>
    <dbReference type="NCBI Taxonomy" id="1234144"/>
    <lineage>
        <taxon>Bacteria</taxon>
        <taxon>Pseudomonadati</taxon>
        <taxon>Pseudomonadota</taxon>
        <taxon>Gammaproteobacteria</taxon>
        <taxon>Oceanospirillales</taxon>
        <taxon>Endozoicomonadaceae</taxon>
        <taxon>Endozoicomonas</taxon>
    </lineage>
</organism>
<comment type="caution">
    <text evidence="3">The sequence shown here is derived from an EMBL/GenBank/DDBJ whole genome shotgun (WGS) entry which is preliminary data.</text>
</comment>
<feature type="compositionally biased region" description="Basic and acidic residues" evidence="1">
    <location>
        <begin position="165"/>
        <end position="182"/>
    </location>
</feature>
<feature type="chain" id="PRO_5046114340" evidence="2">
    <location>
        <begin position="24"/>
        <end position="246"/>
    </location>
</feature>
<evidence type="ECO:0000313" key="4">
    <source>
        <dbReference type="Proteomes" id="UP001209854"/>
    </source>
</evidence>
<proteinExistence type="predicted"/>